<name>A0A9N9FEH4_9GLOM</name>
<protein>
    <submittedName>
        <fullName evidence="2">1045_t:CDS:1</fullName>
    </submittedName>
</protein>
<evidence type="ECO:0000259" key="1">
    <source>
        <dbReference type="Pfam" id="PF08495"/>
    </source>
</evidence>
<keyword evidence="3" id="KW-1185">Reference proteome</keyword>
<evidence type="ECO:0000313" key="3">
    <source>
        <dbReference type="Proteomes" id="UP000789342"/>
    </source>
</evidence>
<dbReference type="AlphaFoldDB" id="A0A9N9FEH4"/>
<reference evidence="2" key="1">
    <citation type="submission" date="2021-06" db="EMBL/GenBank/DDBJ databases">
        <authorList>
            <person name="Kallberg Y."/>
            <person name="Tangrot J."/>
            <person name="Rosling A."/>
        </authorList>
    </citation>
    <scope>NUCLEOTIDE SEQUENCE</scope>
    <source>
        <strain evidence="2">CL551</strain>
    </source>
</reference>
<proteinExistence type="predicted"/>
<gene>
    <name evidence="2" type="ORF">AMORRO_LOCUS4618</name>
</gene>
<comment type="caution">
    <text evidence="2">The sequence shown here is derived from an EMBL/GenBank/DDBJ whole genome shotgun (WGS) entry which is preliminary data.</text>
</comment>
<feature type="domain" description="FIST" evidence="1">
    <location>
        <begin position="82"/>
        <end position="328"/>
    </location>
</feature>
<organism evidence="2 3">
    <name type="scientific">Acaulospora morrowiae</name>
    <dbReference type="NCBI Taxonomy" id="94023"/>
    <lineage>
        <taxon>Eukaryota</taxon>
        <taxon>Fungi</taxon>
        <taxon>Fungi incertae sedis</taxon>
        <taxon>Mucoromycota</taxon>
        <taxon>Glomeromycotina</taxon>
        <taxon>Glomeromycetes</taxon>
        <taxon>Diversisporales</taxon>
        <taxon>Acaulosporaceae</taxon>
        <taxon>Acaulospora</taxon>
    </lineage>
</organism>
<evidence type="ECO:0000313" key="2">
    <source>
        <dbReference type="EMBL" id="CAG8529848.1"/>
    </source>
</evidence>
<dbReference type="Proteomes" id="UP000789342">
    <property type="component" value="Unassembled WGS sequence"/>
</dbReference>
<sequence>MLKQVSLDDKLTSIQKRSSTLFQVLSYEKKFLSIYNPLRGSSFNNLQIHSKRNFWNVTLTSTHTSAIGALDSLIKSHEQCEVCIVFVSKSYTTEEIELIPDYLYSRLRPKFLSGCVVDKIYDGSNVSHGISLFLGGLGHNTSVRMENKNIKEQCGKFRYNGFIVEGPRSKYKTNSVGRWTNIDELKGEISEIPNGWYDISKFRSVSSAPKVFNLPKELKGLKDNDISPDLFFLISDSEPYQFLESLDYHFPHSKKIGIVGESTPFITGRPYSLFHNDKVLSKGIMGVAFTSETPTTSRILADHPSLCSIGDPLRITSCRGNIILELDGLNPTELLLRHFKSDGDQEKTLMLSKDTEFYLGLYGDGNERTALHDSPVAIGKILSGDPAKGNMAIDTTKDLKDGQYVKTCFFLTASDKNDMDFNAADAPPVIELDVKGKKIFGATSGNGIIIGKGGGEDKNGESWVCDIPYSSVSLSTLQSLDGSKDLN</sequence>
<dbReference type="Pfam" id="PF08495">
    <property type="entry name" value="FIST"/>
    <property type="match status" value="1"/>
</dbReference>
<accession>A0A9N9FEH4</accession>
<dbReference type="OrthoDB" id="10251508at2759"/>
<dbReference type="InterPro" id="IPR013702">
    <property type="entry name" value="FIST_domain_N"/>
</dbReference>
<dbReference type="EMBL" id="CAJVPV010002562">
    <property type="protein sequence ID" value="CAG8529848.1"/>
    <property type="molecule type" value="Genomic_DNA"/>
</dbReference>